<protein>
    <submittedName>
        <fullName evidence="1">Uncharacterized protein</fullName>
    </submittedName>
</protein>
<keyword evidence="2" id="KW-1185">Reference proteome</keyword>
<gene>
    <name evidence="1" type="ORF">C2S53_009884</name>
</gene>
<accession>A0AAD4JPG4</accession>
<name>A0AAD4JPG4_PERFH</name>
<evidence type="ECO:0000313" key="2">
    <source>
        <dbReference type="Proteomes" id="UP001190926"/>
    </source>
</evidence>
<organism evidence="1 2">
    <name type="scientific">Perilla frutescens var. hirtella</name>
    <name type="common">Perilla citriodora</name>
    <name type="synonym">Perilla setoyensis</name>
    <dbReference type="NCBI Taxonomy" id="608512"/>
    <lineage>
        <taxon>Eukaryota</taxon>
        <taxon>Viridiplantae</taxon>
        <taxon>Streptophyta</taxon>
        <taxon>Embryophyta</taxon>
        <taxon>Tracheophyta</taxon>
        <taxon>Spermatophyta</taxon>
        <taxon>Magnoliopsida</taxon>
        <taxon>eudicotyledons</taxon>
        <taxon>Gunneridae</taxon>
        <taxon>Pentapetalae</taxon>
        <taxon>asterids</taxon>
        <taxon>lamiids</taxon>
        <taxon>Lamiales</taxon>
        <taxon>Lamiaceae</taxon>
        <taxon>Nepetoideae</taxon>
        <taxon>Elsholtzieae</taxon>
        <taxon>Perilla</taxon>
    </lineage>
</organism>
<dbReference type="AlphaFoldDB" id="A0AAD4JPG4"/>
<sequence>MLDVSLPVYHELSLEFLSSYVFDASRDIGDSHTVLFTLGGREFNLSMNTLNVLLGFETDESLHDALYESAYREVPSTFAAHLTEKWRELSIESAFMPRSSRSVNIRDDGLRLCHRFLSYNMFGRSDMMNIVTAQELFILDCMRLHEKLNFGLPVSGSFITLLAQRLHVDIPEPIYVHASSFTLNDFRTMHLLFVNAEGQYQLSRPGVSGPSHSPSADTSSGTAPTLAAIEELFERFTHRLESCLDALEDRLMAVEQAVINFSRSP</sequence>
<evidence type="ECO:0000313" key="1">
    <source>
        <dbReference type="EMBL" id="KAH6837577.1"/>
    </source>
</evidence>
<reference evidence="1 2" key="1">
    <citation type="journal article" date="2021" name="Nat. Commun.">
        <title>Incipient diploidization of the medicinal plant Perilla within 10,000 years.</title>
        <authorList>
            <person name="Zhang Y."/>
            <person name="Shen Q."/>
            <person name="Leng L."/>
            <person name="Zhang D."/>
            <person name="Chen S."/>
            <person name="Shi Y."/>
            <person name="Ning Z."/>
            <person name="Chen S."/>
        </authorList>
    </citation>
    <scope>NUCLEOTIDE SEQUENCE [LARGE SCALE GENOMIC DNA]</scope>
    <source>
        <strain evidence="2">cv. PC099</strain>
    </source>
</reference>
<proteinExistence type="predicted"/>
<dbReference type="EMBL" id="SDAM02000017">
    <property type="protein sequence ID" value="KAH6837577.1"/>
    <property type="molecule type" value="Genomic_DNA"/>
</dbReference>
<comment type="caution">
    <text evidence="1">The sequence shown here is derived from an EMBL/GenBank/DDBJ whole genome shotgun (WGS) entry which is preliminary data.</text>
</comment>
<dbReference type="Proteomes" id="UP001190926">
    <property type="component" value="Unassembled WGS sequence"/>
</dbReference>